<feature type="compositionally biased region" description="Polar residues" evidence="6">
    <location>
        <begin position="55"/>
        <end position="70"/>
    </location>
</feature>
<feature type="domain" description="PPM-type phosphatase" evidence="7">
    <location>
        <begin position="124"/>
        <end position="474"/>
    </location>
</feature>
<accession>A0AA38LQE6</accession>
<dbReference type="SUPFAM" id="SSF81606">
    <property type="entry name" value="PP2C-like"/>
    <property type="match status" value="1"/>
</dbReference>
<feature type="region of interest" description="Disordered" evidence="6">
    <location>
        <begin position="236"/>
        <end position="316"/>
    </location>
</feature>
<dbReference type="PANTHER" id="PTHR13832">
    <property type="entry name" value="PROTEIN PHOSPHATASE 2C"/>
    <property type="match status" value="1"/>
</dbReference>
<dbReference type="RefSeq" id="XP_052942984.1">
    <property type="nucleotide sequence ID" value="XM_053085985.1"/>
</dbReference>
<dbReference type="Proteomes" id="UP001164286">
    <property type="component" value="Unassembled WGS sequence"/>
</dbReference>
<sequence>MSEHSSLTRSTTPGGGSLSNKHPDHPRLADLGIDNGMSTPLLMLLRSITAEGNTTTPLAMSDVETPSPSVDTKRPAGLSDGPNARSKAVTTAEGTETYGMLNRHPAASKTPNSSSDSSDPFHFRVGVAEDRNKRCRRAMEDAHSFVYDFAAIKGQGYFAVFDGHAGKHAAEWCGQNFHEYLLDAILASPDQPIPDLLNQTFQVVDTRISRLSQSAKSSSGSTAAVALLRCEHVTDSEPKGFTNPGLSPRGLMESKGEEELEAQLDAGAGGDRRNSQGAGSMQRKHSGRRLRNFVRGLTGTEKRNSDELEAEESTEGRVEAIEAKADKEKGGMRRVLYTANVGDARAVLCRGGRSVRLTYDHKGSDTQEAKRITDAGGFVLNNRVNGVLAVTRSLGDTSMKEFVVGSPYTTETVVDENDEFLIVACDGLWDVCDDQTAVDLIRSCQDPQEAAKRLLEHALASYSTDNLSVMVVRFYHK</sequence>
<evidence type="ECO:0000256" key="1">
    <source>
        <dbReference type="ARBA" id="ARBA00006702"/>
    </source>
</evidence>
<dbReference type="GO" id="GO:0046872">
    <property type="term" value="F:metal ion binding"/>
    <property type="evidence" value="ECO:0007669"/>
    <property type="project" value="UniProtKB-KW"/>
</dbReference>
<dbReference type="SMART" id="SM00332">
    <property type="entry name" value="PP2Cc"/>
    <property type="match status" value="1"/>
</dbReference>
<comment type="caution">
    <text evidence="8">The sequence shown here is derived from an EMBL/GenBank/DDBJ whole genome shotgun (WGS) entry which is preliminary data.</text>
</comment>
<dbReference type="Gene3D" id="3.60.40.10">
    <property type="entry name" value="PPM-type phosphatase domain"/>
    <property type="match status" value="1"/>
</dbReference>
<protein>
    <submittedName>
        <fullName evidence="8">Phosphatase 2C-like domain-containing protein</fullName>
    </submittedName>
</protein>
<reference evidence="8" key="1">
    <citation type="journal article" date="2022" name="G3 (Bethesda)">
        <title>High quality genome of the basidiomycete yeast Dioszegia hungarica PDD-24b-2 isolated from cloud water.</title>
        <authorList>
            <person name="Jarrige D."/>
            <person name="Haridas S."/>
            <person name="Bleykasten-Grosshans C."/>
            <person name="Joly M."/>
            <person name="Nadalig T."/>
            <person name="Sancelme M."/>
            <person name="Vuilleumier S."/>
            <person name="Grigoriev I.V."/>
            <person name="Amato P."/>
            <person name="Bringel F."/>
        </authorList>
    </citation>
    <scope>NUCLEOTIDE SEQUENCE</scope>
    <source>
        <strain evidence="8">PDD-24b-2</strain>
    </source>
</reference>
<dbReference type="InterPro" id="IPR036457">
    <property type="entry name" value="PPM-type-like_dom_sf"/>
</dbReference>
<gene>
    <name evidence="8" type="ORF">MKK02DRAFT_18636</name>
</gene>
<dbReference type="PROSITE" id="PS51746">
    <property type="entry name" value="PPM_2"/>
    <property type="match status" value="1"/>
</dbReference>
<dbReference type="PANTHER" id="PTHR13832:SF837">
    <property type="entry name" value="PROTEIN PHOSPHATASE 2C-LIKE DOMAIN-CONTAINING PROTEIN 1"/>
    <property type="match status" value="1"/>
</dbReference>
<keyword evidence="4 5" id="KW-0904">Protein phosphatase</keyword>
<keyword evidence="2" id="KW-0479">Metal-binding</keyword>
<feature type="region of interest" description="Disordered" evidence="6">
    <location>
        <begin position="1"/>
        <end position="32"/>
    </location>
</feature>
<dbReference type="Pfam" id="PF00481">
    <property type="entry name" value="PP2C"/>
    <property type="match status" value="2"/>
</dbReference>
<organism evidence="8 9">
    <name type="scientific">Dioszegia hungarica</name>
    <dbReference type="NCBI Taxonomy" id="4972"/>
    <lineage>
        <taxon>Eukaryota</taxon>
        <taxon>Fungi</taxon>
        <taxon>Dikarya</taxon>
        <taxon>Basidiomycota</taxon>
        <taxon>Agaricomycotina</taxon>
        <taxon>Tremellomycetes</taxon>
        <taxon>Tremellales</taxon>
        <taxon>Bulleribasidiaceae</taxon>
        <taxon>Dioszegia</taxon>
    </lineage>
</organism>
<comment type="similarity">
    <text evidence="1 5">Belongs to the PP2C family.</text>
</comment>
<dbReference type="CDD" id="cd00143">
    <property type="entry name" value="PP2Cc"/>
    <property type="match status" value="1"/>
</dbReference>
<keyword evidence="9" id="KW-1185">Reference proteome</keyword>
<dbReference type="GeneID" id="77725186"/>
<evidence type="ECO:0000256" key="6">
    <source>
        <dbReference type="SAM" id="MobiDB-lite"/>
    </source>
</evidence>
<dbReference type="InterPro" id="IPR000222">
    <property type="entry name" value="PP2C_BS"/>
</dbReference>
<feature type="compositionally biased region" description="Polar residues" evidence="6">
    <location>
        <begin position="1"/>
        <end position="12"/>
    </location>
</feature>
<dbReference type="GO" id="GO:0004722">
    <property type="term" value="F:protein serine/threonine phosphatase activity"/>
    <property type="evidence" value="ECO:0007669"/>
    <property type="project" value="InterPro"/>
</dbReference>
<dbReference type="PROSITE" id="PS01032">
    <property type="entry name" value="PPM_1"/>
    <property type="match status" value="1"/>
</dbReference>
<evidence type="ECO:0000256" key="3">
    <source>
        <dbReference type="ARBA" id="ARBA00022801"/>
    </source>
</evidence>
<dbReference type="EMBL" id="JAKWFO010000011">
    <property type="protein sequence ID" value="KAI9633207.1"/>
    <property type="molecule type" value="Genomic_DNA"/>
</dbReference>
<dbReference type="InterPro" id="IPR015655">
    <property type="entry name" value="PP2C"/>
</dbReference>
<proteinExistence type="inferred from homology"/>
<keyword evidence="3 5" id="KW-0378">Hydrolase</keyword>
<evidence type="ECO:0000313" key="8">
    <source>
        <dbReference type="EMBL" id="KAI9633207.1"/>
    </source>
</evidence>
<feature type="region of interest" description="Disordered" evidence="6">
    <location>
        <begin position="55"/>
        <end position="121"/>
    </location>
</feature>
<dbReference type="InterPro" id="IPR001932">
    <property type="entry name" value="PPM-type_phosphatase-like_dom"/>
</dbReference>
<evidence type="ECO:0000256" key="2">
    <source>
        <dbReference type="ARBA" id="ARBA00022723"/>
    </source>
</evidence>
<evidence type="ECO:0000313" key="9">
    <source>
        <dbReference type="Proteomes" id="UP001164286"/>
    </source>
</evidence>
<evidence type="ECO:0000259" key="7">
    <source>
        <dbReference type="PROSITE" id="PS51746"/>
    </source>
</evidence>
<feature type="compositionally biased region" description="Basic residues" evidence="6">
    <location>
        <begin position="282"/>
        <end position="292"/>
    </location>
</feature>
<evidence type="ECO:0000256" key="5">
    <source>
        <dbReference type="RuleBase" id="RU003465"/>
    </source>
</evidence>
<evidence type="ECO:0000256" key="4">
    <source>
        <dbReference type="ARBA" id="ARBA00022912"/>
    </source>
</evidence>
<dbReference type="AlphaFoldDB" id="A0AA38LQE6"/>
<name>A0AA38LQE6_9TREE</name>